<dbReference type="Pfam" id="PF02638">
    <property type="entry name" value="GHL10"/>
    <property type="match status" value="1"/>
</dbReference>
<dbReference type="InterPro" id="IPR003790">
    <property type="entry name" value="GHL10"/>
</dbReference>
<dbReference type="PANTHER" id="PTHR43405">
    <property type="entry name" value="GLYCOSYL HYDROLASE DIGH"/>
    <property type="match status" value="1"/>
</dbReference>
<evidence type="ECO:0000313" key="4">
    <source>
        <dbReference type="Proteomes" id="UP000673975"/>
    </source>
</evidence>
<dbReference type="PANTHER" id="PTHR43405:SF1">
    <property type="entry name" value="GLYCOSYL HYDROLASE DIGH"/>
    <property type="match status" value="1"/>
</dbReference>
<evidence type="ECO:0000259" key="2">
    <source>
        <dbReference type="Pfam" id="PF02638"/>
    </source>
</evidence>
<dbReference type="AlphaFoldDB" id="A0A8J7RI90"/>
<protein>
    <submittedName>
        <fullName evidence="3">Family 10 glycosylhydrolase</fullName>
    </submittedName>
</protein>
<dbReference type="InterPro" id="IPR052177">
    <property type="entry name" value="Divisome_Glycosyl_Hydrolase"/>
</dbReference>
<reference evidence="3" key="1">
    <citation type="submission" date="2021-02" db="EMBL/GenBank/DDBJ databases">
        <title>Natronogracilivirga saccharolytica gen. nov. sp. nov. a new anaerobic, haloalkiliphilic carbohydrate-fermenting bacterium from soda lake and proposing of Cyclonatronumiaceae fam. nov. in the phylum Balneolaeota.</title>
        <authorList>
            <person name="Zhilina T.N."/>
            <person name="Sorokin D.Y."/>
            <person name="Zavarzina D.G."/>
            <person name="Toshchakov S.V."/>
            <person name="Kublanov I.V."/>
        </authorList>
    </citation>
    <scope>NUCLEOTIDE SEQUENCE</scope>
    <source>
        <strain evidence="3">Z-1702</strain>
    </source>
</reference>
<keyword evidence="1" id="KW-0732">Signal</keyword>
<sequence length="504" mass="58724">MVITLLLSGAITSCSPEVIPAEEDIHPVDRADIPDTPRELRAVWIATVSNIDWPSEPGLSAYEQKAELRAMFDRVEMLNMNAVIFQVRPATDALYKSDFEPWSEYLSGKQGQSPEPEYDPLEFAVEEARRRGLELHAWINPFRSKHPSAESELAENHLIHTKPDIVREYGRHLWMDPGHPESHEWSMKVIRDIVSRYDIDAMHIDDYFYPYRERDEDGNEIDFPDSATYHAYVAEHGEIDRNDWRRRNVDTFIERMHKEIKEVNPEVRFGVSPIGLWRPDYQGDDIEGFDAYESIYADSRKWFANGWLDYFTPQLYWPTEQEGQKYRVLVDWWHEQNEKDRHFWPGNFTNRIGYGEETWPVTEITDQIRITRDFPGTTGNVHFSMRVLMQNPENLVDSLMTLYEEPALVPATDWIDDEQPSSPRAELFRVHSKPKLDIRPAENEEAWLYVVKTRYGDEWKFDIIPAWKQQIALAPRKDGAGLSGVAVTAVNRLGVESDPVIISN</sequence>
<dbReference type="Proteomes" id="UP000673975">
    <property type="component" value="Unassembled WGS sequence"/>
</dbReference>
<gene>
    <name evidence="3" type="ORF">NATSA_03505</name>
</gene>
<organism evidence="3 4">
    <name type="scientific">Natronogracilivirga saccharolytica</name>
    <dbReference type="NCBI Taxonomy" id="2812953"/>
    <lineage>
        <taxon>Bacteria</taxon>
        <taxon>Pseudomonadati</taxon>
        <taxon>Balneolota</taxon>
        <taxon>Balneolia</taxon>
        <taxon>Balneolales</taxon>
        <taxon>Cyclonatronaceae</taxon>
        <taxon>Natronogracilivirga</taxon>
    </lineage>
</organism>
<accession>A0A8J7RI90</accession>
<name>A0A8J7RI90_9BACT</name>
<evidence type="ECO:0000313" key="3">
    <source>
        <dbReference type="EMBL" id="MBP3191722.1"/>
    </source>
</evidence>
<evidence type="ECO:0000256" key="1">
    <source>
        <dbReference type="ARBA" id="ARBA00022729"/>
    </source>
</evidence>
<feature type="domain" description="Glycosyl hydrolase-like 10" evidence="2">
    <location>
        <begin position="39"/>
        <end position="338"/>
    </location>
</feature>
<dbReference type="Gene3D" id="3.20.20.80">
    <property type="entry name" value="Glycosidases"/>
    <property type="match status" value="1"/>
</dbReference>
<proteinExistence type="predicted"/>
<dbReference type="InterPro" id="IPR017853">
    <property type="entry name" value="GH"/>
</dbReference>
<comment type="caution">
    <text evidence="3">The sequence shown here is derived from an EMBL/GenBank/DDBJ whole genome shotgun (WGS) entry which is preliminary data.</text>
</comment>
<keyword evidence="4" id="KW-1185">Reference proteome</keyword>
<dbReference type="SUPFAM" id="SSF51445">
    <property type="entry name" value="(Trans)glycosidases"/>
    <property type="match status" value="1"/>
</dbReference>
<dbReference type="EMBL" id="JAFIDN010000002">
    <property type="protein sequence ID" value="MBP3191722.1"/>
    <property type="molecule type" value="Genomic_DNA"/>
</dbReference>